<dbReference type="PANTHER" id="PTHR12110:SF21">
    <property type="entry name" value="XYLOSE ISOMERASE-LIKE TIM BARREL DOMAIN-CONTAINING PROTEIN"/>
    <property type="match status" value="1"/>
</dbReference>
<dbReference type="Proteomes" id="UP000199128">
    <property type="component" value="Unassembled WGS sequence"/>
</dbReference>
<sequence length="274" mass="31252">MFEIGLFTSGYQRSNIEDMFADAKRFGYDFIELWGGRPHAYAPDLAAGEIDEIIRLRDAYGVDIRGYTPEHNAYPYNFMIGSEHQREDAVRYLKVCLDQARALGSDFMLVSPAHAGYEATHDQMRERLYRTMEELSGHAAKVGVKLVVETLTPEESNVFKCANDLVDLFEHVDSDYLVGMLDVVPPFLQQEQIMSYFTLLGEKLYHLHIPDSNGVDATHLVPGEGVMPYRELVQEIRDLPFEGTATIELVTNYLSEPRLYARRSIENLRSMLAE</sequence>
<accession>A0A1H9NCM4</accession>
<gene>
    <name evidence="3" type="ORF">SAMN05216446_0367</name>
    <name evidence="2" type="ORF">SAMN05216447_10596</name>
</gene>
<dbReference type="InterPro" id="IPR036237">
    <property type="entry name" value="Xyl_isomerase-like_sf"/>
</dbReference>
<dbReference type="SUPFAM" id="SSF51658">
    <property type="entry name" value="Xylose isomerase-like"/>
    <property type="match status" value="1"/>
</dbReference>
<evidence type="ECO:0000313" key="4">
    <source>
        <dbReference type="Proteomes" id="UP000199128"/>
    </source>
</evidence>
<dbReference type="NCBIfam" id="NF007360">
    <property type="entry name" value="PRK09856.1"/>
    <property type="match status" value="1"/>
</dbReference>
<reference evidence="3" key="1">
    <citation type="submission" date="2016-10" db="EMBL/GenBank/DDBJ databases">
        <authorList>
            <person name="de Groot N.N."/>
        </authorList>
    </citation>
    <scope>NUCLEOTIDE SEQUENCE [LARGE SCALE GENOMIC DNA]</scope>
    <source>
        <strain evidence="3">KHGC19</strain>
    </source>
</reference>
<protein>
    <submittedName>
        <fullName evidence="3">Protein FrlC</fullName>
    </submittedName>
</protein>
<proteinExistence type="predicted"/>
<keyword evidence="5" id="KW-1185">Reference proteome</keyword>
<dbReference type="Gene3D" id="3.20.20.150">
    <property type="entry name" value="Divalent-metal-dependent TIM barrel enzymes"/>
    <property type="match status" value="1"/>
</dbReference>
<dbReference type="Proteomes" id="UP000199135">
    <property type="component" value="Unassembled WGS sequence"/>
</dbReference>
<dbReference type="InterPro" id="IPR013022">
    <property type="entry name" value="Xyl_isomerase-like_TIM-brl"/>
</dbReference>
<dbReference type="AlphaFoldDB" id="A0A1H9NCM4"/>
<feature type="domain" description="Xylose isomerase-like TIM barrel" evidence="1">
    <location>
        <begin position="20"/>
        <end position="270"/>
    </location>
</feature>
<dbReference type="EMBL" id="FOGP01000001">
    <property type="protein sequence ID" value="SER33561.1"/>
    <property type="molecule type" value="Genomic_DNA"/>
</dbReference>
<dbReference type="PANTHER" id="PTHR12110">
    <property type="entry name" value="HYDROXYPYRUVATE ISOMERASE"/>
    <property type="match status" value="1"/>
</dbReference>
<dbReference type="RefSeq" id="WP_078686597.1">
    <property type="nucleotide sequence ID" value="NZ_FNWT01000005.1"/>
</dbReference>
<dbReference type="InterPro" id="IPR050312">
    <property type="entry name" value="IolE/XylAMocC-like"/>
</dbReference>
<evidence type="ECO:0000313" key="2">
    <source>
        <dbReference type="EMBL" id="SEH55156.1"/>
    </source>
</evidence>
<evidence type="ECO:0000313" key="5">
    <source>
        <dbReference type="Proteomes" id="UP000199135"/>
    </source>
</evidence>
<dbReference type="Pfam" id="PF01261">
    <property type="entry name" value="AP_endonuc_2"/>
    <property type="match status" value="1"/>
</dbReference>
<dbReference type="EMBL" id="FNWT01000005">
    <property type="protein sequence ID" value="SEH55156.1"/>
    <property type="molecule type" value="Genomic_DNA"/>
</dbReference>
<reference evidence="4 5" key="2">
    <citation type="submission" date="2016-10" db="EMBL/GenBank/DDBJ databases">
        <authorList>
            <person name="Varghese N."/>
            <person name="Submissions S."/>
        </authorList>
    </citation>
    <scope>NUCLEOTIDE SEQUENCE [LARGE SCALE GENOMIC DNA]</scope>
    <source>
        <strain evidence="4">KHGC19</strain>
        <strain evidence="2 5">WCP15</strain>
    </source>
</reference>
<name>A0A1H9NCM4_9ACTN</name>
<evidence type="ECO:0000313" key="3">
    <source>
        <dbReference type="EMBL" id="SER33561.1"/>
    </source>
</evidence>
<organism evidence="3 4">
    <name type="scientific">Parafannyhessea umbonata</name>
    <dbReference type="NCBI Taxonomy" id="604330"/>
    <lineage>
        <taxon>Bacteria</taxon>
        <taxon>Bacillati</taxon>
        <taxon>Actinomycetota</taxon>
        <taxon>Coriobacteriia</taxon>
        <taxon>Coriobacteriales</taxon>
        <taxon>Atopobiaceae</taxon>
        <taxon>Parafannyhessea</taxon>
    </lineage>
</organism>
<evidence type="ECO:0000259" key="1">
    <source>
        <dbReference type="Pfam" id="PF01261"/>
    </source>
</evidence>